<accession>A0AAW0HXE5</accession>
<feature type="region of interest" description="Disordered" evidence="1">
    <location>
        <begin position="1"/>
        <end position="21"/>
    </location>
</feature>
<evidence type="ECO:0000313" key="2">
    <source>
        <dbReference type="EMBL" id="KAK7806915.1"/>
    </source>
</evidence>
<name>A0AAW0HXE5_MYOGA</name>
<protein>
    <submittedName>
        <fullName evidence="2">Uncharacterized protein</fullName>
    </submittedName>
</protein>
<feature type="compositionally biased region" description="Basic and acidic residues" evidence="1">
    <location>
        <begin position="75"/>
        <end position="88"/>
    </location>
</feature>
<proteinExistence type="predicted"/>
<evidence type="ECO:0000313" key="3">
    <source>
        <dbReference type="Proteomes" id="UP001488838"/>
    </source>
</evidence>
<feature type="compositionally biased region" description="Polar residues" evidence="1">
    <location>
        <begin position="59"/>
        <end position="74"/>
    </location>
</feature>
<evidence type="ECO:0000256" key="1">
    <source>
        <dbReference type="SAM" id="MobiDB-lite"/>
    </source>
</evidence>
<comment type="caution">
    <text evidence="2">The sequence shown here is derived from an EMBL/GenBank/DDBJ whole genome shotgun (WGS) entry which is preliminary data.</text>
</comment>
<reference evidence="2 3" key="1">
    <citation type="journal article" date="2023" name="bioRxiv">
        <title>Conserved and derived expression patterns and positive selection on dental genes reveal complex evolutionary context of ever-growing rodent molars.</title>
        <authorList>
            <person name="Calamari Z.T."/>
            <person name="Song A."/>
            <person name="Cohen E."/>
            <person name="Akter M."/>
            <person name="Roy R.D."/>
            <person name="Hallikas O."/>
            <person name="Christensen M.M."/>
            <person name="Li P."/>
            <person name="Marangoni P."/>
            <person name="Jernvall J."/>
            <person name="Klein O.D."/>
        </authorList>
    </citation>
    <scope>NUCLEOTIDE SEQUENCE [LARGE SCALE GENOMIC DNA]</scope>
    <source>
        <strain evidence="2">V071</strain>
    </source>
</reference>
<dbReference type="Proteomes" id="UP001488838">
    <property type="component" value="Unassembled WGS sequence"/>
</dbReference>
<keyword evidence="3" id="KW-1185">Reference proteome</keyword>
<dbReference type="EMBL" id="JBBHLL010000287">
    <property type="protein sequence ID" value="KAK7806915.1"/>
    <property type="molecule type" value="Genomic_DNA"/>
</dbReference>
<organism evidence="2 3">
    <name type="scientific">Myodes glareolus</name>
    <name type="common">Bank vole</name>
    <name type="synonym">Clethrionomys glareolus</name>
    <dbReference type="NCBI Taxonomy" id="447135"/>
    <lineage>
        <taxon>Eukaryota</taxon>
        <taxon>Metazoa</taxon>
        <taxon>Chordata</taxon>
        <taxon>Craniata</taxon>
        <taxon>Vertebrata</taxon>
        <taxon>Euteleostomi</taxon>
        <taxon>Mammalia</taxon>
        <taxon>Eutheria</taxon>
        <taxon>Euarchontoglires</taxon>
        <taxon>Glires</taxon>
        <taxon>Rodentia</taxon>
        <taxon>Myomorpha</taxon>
        <taxon>Muroidea</taxon>
        <taxon>Cricetidae</taxon>
        <taxon>Arvicolinae</taxon>
        <taxon>Myodes</taxon>
    </lineage>
</organism>
<feature type="compositionally biased region" description="Basic and acidic residues" evidence="1">
    <location>
        <begin position="1"/>
        <end position="19"/>
    </location>
</feature>
<sequence length="88" mass="10016">MGKGIERLQRETQPREHSGSWKSVQEAFGGDFSLNWFNPFTRPCQPEIPVDKGLVRQVSSLSDMDNMETTGSQLEETKDRDSVEVLDE</sequence>
<dbReference type="AlphaFoldDB" id="A0AAW0HXE5"/>
<feature type="region of interest" description="Disordered" evidence="1">
    <location>
        <begin position="59"/>
        <end position="88"/>
    </location>
</feature>
<gene>
    <name evidence="2" type="ORF">U0070_026058</name>
</gene>